<organism evidence="8">
    <name type="scientific">Albugo laibachii Nc14</name>
    <dbReference type="NCBI Taxonomy" id="890382"/>
    <lineage>
        <taxon>Eukaryota</taxon>
        <taxon>Sar</taxon>
        <taxon>Stramenopiles</taxon>
        <taxon>Oomycota</taxon>
        <taxon>Peronosporomycetes</taxon>
        <taxon>Albuginales</taxon>
        <taxon>Albuginaceae</taxon>
        <taxon>Albugo</taxon>
    </lineage>
</organism>
<dbReference type="PANTHER" id="PTHR12945">
    <property type="entry name" value="TRANSLATION INITIATION FACTOR EIF3-RELATED"/>
    <property type="match status" value="1"/>
</dbReference>
<keyword evidence="4" id="KW-0819">tRNA processing</keyword>
<proteinExistence type="inferred from homology"/>
<dbReference type="GO" id="GO:0031515">
    <property type="term" value="C:tRNA (m1A) methyltransferase complex"/>
    <property type="evidence" value="ECO:0007669"/>
    <property type="project" value="InterPro"/>
</dbReference>
<dbReference type="Pfam" id="PF04189">
    <property type="entry name" value="Gcd10p"/>
    <property type="match status" value="1"/>
</dbReference>
<accession>F0WUK4</accession>
<gene>
    <name evidence="8" type="primary">AlNc14C274G10015</name>
    <name evidence="8" type="ORF">ALNC14_112290</name>
</gene>
<evidence type="ECO:0000256" key="3">
    <source>
        <dbReference type="ARBA" id="ARBA00021704"/>
    </source>
</evidence>
<keyword evidence="8" id="KW-0489">Methyltransferase</keyword>
<evidence type="ECO:0000256" key="7">
    <source>
        <dbReference type="SAM" id="MobiDB-lite"/>
    </source>
</evidence>
<dbReference type="GO" id="GO:0005634">
    <property type="term" value="C:nucleus"/>
    <property type="evidence" value="ECO:0007669"/>
    <property type="project" value="UniProtKB-SubCell"/>
</dbReference>
<dbReference type="HOGENOM" id="CLU_010916_0_3_1"/>
<name>F0WUK4_9STRA</name>
<dbReference type="AlphaFoldDB" id="F0WUK4"/>
<evidence type="ECO:0000256" key="2">
    <source>
        <dbReference type="ARBA" id="ARBA00008320"/>
    </source>
</evidence>
<evidence type="ECO:0000256" key="1">
    <source>
        <dbReference type="ARBA" id="ARBA00004123"/>
    </source>
</evidence>
<comment type="similarity">
    <text evidence="2">Belongs to the TRM6/GCD10 family.</text>
</comment>
<dbReference type="GO" id="GO:0008168">
    <property type="term" value="F:methyltransferase activity"/>
    <property type="evidence" value="ECO:0007669"/>
    <property type="project" value="UniProtKB-KW"/>
</dbReference>
<protein>
    <recommendedName>
        <fullName evidence="3">tRNA (adenine(58)-N(1))-methyltransferase non-catalytic subunit TRM6</fullName>
    </recommendedName>
    <alternativeName>
        <fullName evidence="6">tRNA(m1A58)-methyltransferase subunit TRM6</fullName>
    </alternativeName>
</protein>
<dbReference type="InterPro" id="IPR017423">
    <property type="entry name" value="TRM6"/>
</dbReference>
<dbReference type="PANTHER" id="PTHR12945:SF0">
    <property type="entry name" value="TRNA (ADENINE(58)-N(1))-METHYLTRANSFERASE NON-CATALYTIC SUBUNIT TRM6"/>
    <property type="match status" value="1"/>
</dbReference>
<evidence type="ECO:0000313" key="8">
    <source>
        <dbReference type="EMBL" id="CCA25085.1"/>
    </source>
</evidence>
<dbReference type="GO" id="GO:0030488">
    <property type="term" value="P:tRNA methylation"/>
    <property type="evidence" value="ECO:0007669"/>
    <property type="project" value="InterPro"/>
</dbReference>
<reference evidence="8" key="1">
    <citation type="journal article" date="2011" name="PLoS Biol.">
        <title>Gene gain and loss during evolution of obligate parasitism in the white rust pathogen of Arabidopsis thaliana.</title>
        <authorList>
            <person name="Kemen E."/>
            <person name="Gardiner A."/>
            <person name="Schultz-Larsen T."/>
            <person name="Kemen A.C."/>
            <person name="Balmuth A.L."/>
            <person name="Robert-Seilaniantz A."/>
            <person name="Bailey K."/>
            <person name="Holub E."/>
            <person name="Studholme D.J."/>
            <person name="Maclean D."/>
            <person name="Jones J.D."/>
        </authorList>
    </citation>
    <scope>NUCLEOTIDE SEQUENCE</scope>
</reference>
<evidence type="ECO:0000256" key="5">
    <source>
        <dbReference type="ARBA" id="ARBA00023242"/>
    </source>
</evidence>
<sequence>MTSRPSSTLIYDWLTTMDIKNREANIIHDGDTVICEASDGRMFFQLVAAKECIRISKTLTSLTPVIGAAYGSTFEYQNQKLVKVSGGLFPDPVTPEFGEAIVPLCDNRHYTDTNSAQKLSSESIAELRSQGATGKEIIEALVENSATWKDRTEFSKQKYLRKKQTKYMPRVHILKCTAESLCKTYRLKNPDKIRYLREDTLGQILVYANIYATSQALVLDTCMGLVLGAIAERQDGNGRILAPYIGQNPCVDILRRFNFDRKSLASIHSFSFEEFALLDQREEDIAEAEASEPKLTEEEKNKMEQERTKQYTEEERKKHELKKLRRNHNRIIRQPRAVIRNWIREKSDVLILASEYDLESTFITLMPYLGDSRPFVIYSEYLEPVTKAFSSFQKMDTLIDLQLTETWTRRYQILPGRSHPEMNMSGCSGYLLTGTKIAFNSHKGKSRDS</sequence>
<comment type="subcellular location">
    <subcellularLocation>
        <location evidence="1">Nucleus</location>
    </subcellularLocation>
</comment>
<dbReference type="EMBL" id="FR824319">
    <property type="protein sequence ID" value="CCA25085.1"/>
    <property type="molecule type" value="Genomic_DNA"/>
</dbReference>
<evidence type="ECO:0000256" key="4">
    <source>
        <dbReference type="ARBA" id="ARBA00022694"/>
    </source>
</evidence>
<reference evidence="8" key="2">
    <citation type="submission" date="2011-02" db="EMBL/GenBank/DDBJ databases">
        <authorList>
            <person name="MacLean D."/>
        </authorList>
    </citation>
    <scope>NUCLEOTIDE SEQUENCE</scope>
</reference>
<feature type="region of interest" description="Disordered" evidence="7">
    <location>
        <begin position="287"/>
        <end position="311"/>
    </location>
</feature>
<keyword evidence="8" id="KW-0808">Transferase</keyword>
<feature type="compositionally biased region" description="Basic and acidic residues" evidence="7">
    <location>
        <begin position="291"/>
        <end position="311"/>
    </location>
</feature>
<keyword evidence="5" id="KW-0539">Nucleus</keyword>
<evidence type="ECO:0000256" key="6">
    <source>
        <dbReference type="ARBA" id="ARBA00032319"/>
    </source>
</evidence>